<dbReference type="InterPro" id="IPR021658">
    <property type="entry name" value="DUF3251"/>
</dbReference>
<feature type="signal peptide" evidence="1">
    <location>
        <begin position="1"/>
        <end position="23"/>
    </location>
</feature>
<keyword evidence="1" id="KW-0732">Signal</keyword>
<keyword evidence="3" id="KW-0449">Lipoprotein</keyword>
<sequence>MTISYPKVCLLTALILLAGCAQNREVPNLRTQVGELSQKVTTLTEQATALERQKQLNQGSTSGVYLLPAANTPARLQSTVGELSVALDRVKSEANGSQAVLHIRALSGETLPAFKAMVEWGRLDEHGQLQNADALSQPIQNNDSLLPRTAQSFELRFSDVPPEQLGYVRLHSVEPLAAQAADPNGPPRTRIKKERQSALFYSAERTADYGRIEGWSAPSFSTFCCSMCSRFIPVSTPAQRRRR</sequence>
<dbReference type="AlphaFoldDB" id="A0A4U9HB32"/>
<organism evidence="3 4">
    <name type="scientific">Serratia rubidaea</name>
    <name type="common">Serratia marinorubra</name>
    <dbReference type="NCBI Taxonomy" id="61652"/>
    <lineage>
        <taxon>Bacteria</taxon>
        <taxon>Pseudomonadati</taxon>
        <taxon>Pseudomonadota</taxon>
        <taxon>Gammaproteobacteria</taxon>
        <taxon>Enterobacterales</taxon>
        <taxon>Yersiniaceae</taxon>
        <taxon>Serratia</taxon>
    </lineage>
</organism>
<evidence type="ECO:0000259" key="2">
    <source>
        <dbReference type="Pfam" id="PF11622"/>
    </source>
</evidence>
<evidence type="ECO:0000313" key="4">
    <source>
        <dbReference type="Proteomes" id="UP000307968"/>
    </source>
</evidence>
<dbReference type="Proteomes" id="UP000307968">
    <property type="component" value="Chromosome"/>
</dbReference>
<dbReference type="Gene3D" id="2.60.40.1620">
    <property type="entry name" value="Lipoprotein YajI-like"/>
    <property type="match status" value="1"/>
</dbReference>
<evidence type="ECO:0000313" key="3">
    <source>
        <dbReference type="EMBL" id="VTP60734.1"/>
    </source>
</evidence>
<protein>
    <submittedName>
        <fullName evidence="3">Uncharacterized lipoprotein yajI</fullName>
    </submittedName>
</protein>
<reference evidence="3 4" key="1">
    <citation type="submission" date="2019-05" db="EMBL/GenBank/DDBJ databases">
        <authorList>
            <consortium name="Pathogen Informatics"/>
        </authorList>
    </citation>
    <scope>NUCLEOTIDE SEQUENCE [LARGE SCALE GENOMIC DNA]</scope>
    <source>
        <strain evidence="3 4">NCTC12971</strain>
    </source>
</reference>
<feature type="domain" description="DUF3251" evidence="2">
    <location>
        <begin position="20"/>
        <end position="178"/>
    </location>
</feature>
<name>A0A4U9HB32_SERRU</name>
<evidence type="ECO:0000256" key="1">
    <source>
        <dbReference type="SAM" id="SignalP"/>
    </source>
</evidence>
<proteinExistence type="predicted"/>
<dbReference type="InterPro" id="IPR037125">
    <property type="entry name" value="YajI-like_sf"/>
</dbReference>
<dbReference type="NCBIfam" id="NF008575">
    <property type="entry name" value="PRK11530.1"/>
    <property type="match status" value="1"/>
</dbReference>
<dbReference type="EMBL" id="LR590463">
    <property type="protein sequence ID" value="VTP60734.1"/>
    <property type="molecule type" value="Genomic_DNA"/>
</dbReference>
<dbReference type="Pfam" id="PF11622">
    <property type="entry name" value="DUF3251"/>
    <property type="match status" value="1"/>
</dbReference>
<dbReference type="PROSITE" id="PS51257">
    <property type="entry name" value="PROKAR_LIPOPROTEIN"/>
    <property type="match status" value="1"/>
</dbReference>
<feature type="chain" id="PRO_5020921485" evidence="1">
    <location>
        <begin position="24"/>
        <end position="243"/>
    </location>
</feature>
<accession>A0A4U9HB32</accession>
<gene>
    <name evidence="3" type="primary">yajI</name>
    <name evidence="3" type="ORF">NCTC12971_01221</name>
</gene>